<proteinExistence type="predicted"/>
<dbReference type="AlphaFoldDB" id="K1LV66"/>
<dbReference type="PATRIC" id="fig|883112.3.peg.140"/>
<organism evidence="1 2">
    <name type="scientific">Falseniella ignava CCUG 37419</name>
    <dbReference type="NCBI Taxonomy" id="883112"/>
    <lineage>
        <taxon>Bacteria</taxon>
        <taxon>Bacillati</taxon>
        <taxon>Bacillota</taxon>
        <taxon>Bacilli</taxon>
        <taxon>Lactobacillales</taxon>
        <taxon>Aerococcaceae</taxon>
        <taxon>Falseniella</taxon>
    </lineage>
</organism>
<sequence length="54" mass="6320">QKVRGLSMNIVTQVMQEISKMMTDLYHQAIQSSYDFTTILATKQITKKRSHYVK</sequence>
<evidence type="ECO:0000313" key="1">
    <source>
        <dbReference type="EMBL" id="EKB58781.1"/>
    </source>
</evidence>
<protein>
    <submittedName>
        <fullName evidence="1">Uncharacterized protein</fullName>
    </submittedName>
</protein>
<feature type="non-terminal residue" evidence="1">
    <location>
        <position position="1"/>
    </location>
</feature>
<dbReference type="HOGENOM" id="CLU_3036924_0_0_9"/>
<dbReference type="EMBL" id="AGZE01000002">
    <property type="protein sequence ID" value="EKB58781.1"/>
    <property type="molecule type" value="Genomic_DNA"/>
</dbReference>
<accession>K1LV66</accession>
<keyword evidence="2" id="KW-1185">Reference proteome</keyword>
<gene>
    <name evidence="1" type="ORF">HMPREF9707_00140</name>
</gene>
<name>K1LV66_9LACT</name>
<reference evidence="1 2" key="1">
    <citation type="submission" date="2012-07" db="EMBL/GenBank/DDBJ databases">
        <title>The Genome Sequence of Facklamia ignava CCUG 37419.</title>
        <authorList>
            <consortium name="The Broad Institute Genome Sequencing Platform"/>
            <person name="Earl A."/>
            <person name="Ward D."/>
            <person name="Feldgarden M."/>
            <person name="Gevers D."/>
            <person name="Huys G."/>
            <person name="Walker B."/>
            <person name="Young S.K."/>
            <person name="Zeng Q."/>
            <person name="Gargeya S."/>
            <person name="Fitzgerald M."/>
            <person name="Haas B."/>
            <person name="Abouelleil A."/>
            <person name="Alvarado L."/>
            <person name="Arachchi H.M."/>
            <person name="Berlin A.M."/>
            <person name="Chapman S.B."/>
            <person name="Goldberg J."/>
            <person name="Griggs A."/>
            <person name="Gujja S."/>
            <person name="Hansen M."/>
            <person name="Howarth C."/>
            <person name="Imamovic A."/>
            <person name="Larimer J."/>
            <person name="McCowen C."/>
            <person name="Montmayeur A."/>
            <person name="Murphy C."/>
            <person name="Neiman D."/>
            <person name="Pearson M."/>
            <person name="Priest M."/>
            <person name="Roberts A."/>
            <person name="Saif S."/>
            <person name="Shea T."/>
            <person name="Sisk P."/>
            <person name="Sykes S."/>
            <person name="Wortman J."/>
            <person name="Nusbaum C."/>
            <person name="Birren B."/>
        </authorList>
    </citation>
    <scope>NUCLEOTIDE SEQUENCE [LARGE SCALE GENOMIC DNA]</scope>
    <source>
        <strain evidence="1 2">CCUG 37419</strain>
    </source>
</reference>
<comment type="caution">
    <text evidence="1">The sequence shown here is derived from an EMBL/GenBank/DDBJ whole genome shotgun (WGS) entry which is preliminary data.</text>
</comment>
<dbReference type="Proteomes" id="UP000005147">
    <property type="component" value="Unassembled WGS sequence"/>
</dbReference>
<evidence type="ECO:0000313" key="2">
    <source>
        <dbReference type="Proteomes" id="UP000005147"/>
    </source>
</evidence>